<dbReference type="GO" id="GO:0070740">
    <property type="term" value="F:tubulin-glutamic acid ligase activity"/>
    <property type="evidence" value="ECO:0007669"/>
    <property type="project" value="TreeGrafter"/>
</dbReference>
<evidence type="ECO:0000256" key="4">
    <source>
        <dbReference type="SAM" id="MobiDB-lite"/>
    </source>
</evidence>
<dbReference type="PANTHER" id="PTHR12241:SF155">
    <property type="entry name" value="TUBULIN-TYROSINE LIGASE FAMILY PROTEIN"/>
    <property type="match status" value="1"/>
</dbReference>
<name>F0X1X2_9STRA</name>
<reference evidence="5" key="2">
    <citation type="submission" date="2011-02" db="EMBL/GenBank/DDBJ databases">
        <authorList>
            <person name="MacLean D."/>
        </authorList>
    </citation>
    <scope>NUCLEOTIDE SEQUENCE</scope>
</reference>
<dbReference type="GO" id="GO:0005524">
    <property type="term" value="F:ATP binding"/>
    <property type="evidence" value="ECO:0007669"/>
    <property type="project" value="UniProtKB-KW"/>
</dbReference>
<dbReference type="InterPro" id="IPR004344">
    <property type="entry name" value="TTL/TTLL_fam"/>
</dbReference>
<evidence type="ECO:0000256" key="3">
    <source>
        <dbReference type="ARBA" id="ARBA00022840"/>
    </source>
</evidence>
<dbReference type="Gene3D" id="3.30.470.20">
    <property type="entry name" value="ATP-grasp fold, B domain"/>
    <property type="match status" value="1"/>
</dbReference>
<feature type="compositionally biased region" description="Basic and acidic residues" evidence="4">
    <location>
        <begin position="198"/>
        <end position="230"/>
    </location>
</feature>
<sequence>MSEQSELQSLDRYNDSYPLLPLYVLSTLDDEELQKCQLDLLRLIGTLTDTADDVKLSKYASRQLSTVQSTLRESLALKRIAVLLASEAFPSPLSSPQQKGLITKCAQSRNNERNLKEAKPRRIVKPLISTCYRDAKNSFVISSVSPGLRKRAIQKRQQGIKEQLQSKQNTERQNRRQAAFQRLEARRKLQQAKQRVRKLAEESKRQEESKLDVSDAAKNHVEARPSRSESESDVSNCSDSDEENEKAIQMLLPTLHDTSTEMEPDLLIRETVLSESPEKHNIDQEDSSAISSDKLESHEEETLLRKEYACRLQNLMIQQHRAKCEQLAFEHISQSESPTPQVDELLNDPPISAEKGDEKEDVSADTLEVETPKIDLIPLTKPLSPKVVEYHRYFRNFHCIFSGIFEQTLASSTISSASPPQQIEQVLRLQMRLYQGWQSIMQDYQTVFGICHDENGISPLGVSTSPSTAHYRITSADRREVSEIVVAALRKLGPWEEHPSGLGLKTTWNLLWTWSKPNVERKTLLSWQRVNHFHNSRALTRKDYLKKSIAKYIVMGGKLRAEYKNLMPKTFLLPQEYVAFIDAYHKMHRKCESNAQSPEANIWIMKPVASSRGRGISLVNDLNQLVYGENVVIQRYVHRPLLINGYKFDLRLYVLVTSFNPLEAFLYQKGFVRLCTRLYDTDNLLDLFIHLTNSSVQKTNSHASDTKWYSDNVDGQSADEVHHDGGTKKPLDYLWNWLAQSGANVQNVKDSITRVVLLSLLCGEDHITHQVNSFDLYGFDILLDEDLKPWLIEINSSPSMARENDLDFQVKDSVMYDTIKLVNPLRFDRHRLVEVLSRRLMEMDRKTVQRFHKGNTASTLEEENNSIRQMNLDLTAILDGHVPRCFGEIPAHLGHYERICPQTAIYLQLLKMKKARKVPTAPLDLPKQQQYA</sequence>
<keyword evidence="2" id="KW-0547">Nucleotide-binding</keyword>
<proteinExistence type="predicted"/>
<accession>F0X1X2</accession>
<feature type="region of interest" description="Disordered" evidence="4">
    <location>
        <begin position="274"/>
        <end position="295"/>
    </location>
</feature>
<feature type="region of interest" description="Disordered" evidence="4">
    <location>
        <begin position="197"/>
        <end position="243"/>
    </location>
</feature>
<dbReference type="SUPFAM" id="SSF56059">
    <property type="entry name" value="Glutathione synthetase ATP-binding domain-like"/>
    <property type="match status" value="1"/>
</dbReference>
<feature type="region of interest" description="Disordered" evidence="4">
    <location>
        <begin position="156"/>
        <end position="177"/>
    </location>
</feature>
<dbReference type="GO" id="GO:0000226">
    <property type="term" value="P:microtubule cytoskeleton organization"/>
    <property type="evidence" value="ECO:0007669"/>
    <property type="project" value="TreeGrafter"/>
</dbReference>
<gene>
    <name evidence="5" type="primary">AlNc14C723G12449</name>
    <name evidence="5" type="ORF">ALNC14_139730</name>
</gene>
<evidence type="ECO:0000313" key="5">
    <source>
        <dbReference type="EMBL" id="CCA27829.1"/>
    </source>
</evidence>
<dbReference type="GO" id="GO:0036064">
    <property type="term" value="C:ciliary basal body"/>
    <property type="evidence" value="ECO:0007669"/>
    <property type="project" value="TreeGrafter"/>
</dbReference>
<evidence type="ECO:0000256" key="1">
    <source>
        <dbReference type="ARBA" id="ARBA00022598"/>
    </source>
</evidence>
<dbReference type="Pfam" id="PF03133">
    <property type="entry name" value="TTL"/>
    <property type="match status" value="1"/>
</dbReference>
<evidence type="ECO:0000256" key="2">
    <source>
        <dbReference type="ARBA" id="ARBA00022741"/>
    </source>
</evidence>
<dbReference type="EMBL" id="FR824688">
    <property type="protein sequence ID" value="CCA27829.1"/>
    <property type="molecule type" value="Genomic_DNA"/>
</dbReference>
<dbReference type="HOGENOM" id="CLU_008650_0_0_1"/>
<feature type="region of interest" description="Disordered" evidence="4">
    <location>
        <begin position="334"/>
        <end position="365"/>
    </location>
</feature>
<dbReference type="AlphaFoldDB" id="F0X1X2"/>
<organism evidence="5">
    <name type="scientific">Albugo laibachii Nc14</name>
    <dbReference type="NCBI Taxonomy" id="890382"/>
    <lineage>
        <taxon>Eukaryota</taxon>
        <taxon>Sar</taxon>
        <taxon>Stramenopiles</taxon>
        <taxon>Oomycota</taxon>
        <taxon>Peronosporomycetes</taxon>
        <taxon>Albuginales</taxon>
        <taxon>Albuginaceae</taxon>
        <taxon>Albugo</taxon>
    </lineage>
</organism>
<dbReference type="GO" id="GO:0015631">
    <property type="term" value="F:tubulin binding"/>
    <property type="evidence" value="ECO:0007669"/>
    <property type="project" value="TreeGrafter"/>
</dbReference>
<keyword evidence="1 5" id="KW-0436">Ligase</keyword>
<dbReference type="PANTHER" id="PTHR12241">
    <property type="entry name" value="TUBULIN POLYGLUTAMYLASE"/>
    <property type="match status" value="1"/>
</dbReference>
<dbReference type="PROSITE" id="PS51221">
    <property type="entry name" value="TTL"/>
    <property type="match status" value="1"/>
</dbReference>
<protein>
    <submittedName>
        <fullName evidence="5">Tubulintyrosine ligase family putative</fullName>
    </submittedName>
</protein>
<reference evidence="5" key="1">
    <citation type="journal article" date="2011" name="PLoS Biol.">
        <title>Gene gain and loss during evolution of obligate parasitism in the white rust pathogen of Arabidopsis thaliana.</title>
        <authorList>
            <person name="Kemen E."/>
            <person name="Gardiner A."/>
            <person name="Schultz-Larsen T."/>
            <person name="Kemen A.C."/>
            <person name="Balmuth A.L."/>
            <person name="Robert-Seilaniantz A."/>
            <person name="Bailey K."/>
            <person name="Holub E."/>
            <person name="Studholme D.J."/>
            <person name="Maclean D."/>
            <person name="Jones J.D."/>
        </authorList>
    </citation>
    <scope>NUCLEOTIDE SEQUENCE</scope>
</reference>
<keyword evidence="3" id="KW-0067">ATP-binding</keyword>